<dbReference type="PANTHER" id="PTHR34236:SF1">
    <property type="entry name" value="DIMETHYL SULFOXIDE REDUCTASE TRANSCRIPTIONAL ACTIVATOR"/>
    <property type="match status" value="1"/>
</dbReference>
<dbReference type="Proteomes" id="UP000437065">
    <property type="component" value="Unassembled WGS sequence"/>
</dbReference>
<evidence type="ECO:0000256" key="2">
    <source>
        <dbReference type="ARBA" id="ARBA00023163"/>
    </source>
</evidence>
<dbReference type="EMBL" id="WUUS01000009">
    <property type="protein sequence ID" value="MXR42560.1"/>
    <property type="molecule type" value="Genomic_DNA"/>
</dbReference>
<dbReference type="Pfam" id="PF04967">
    <property type="entry name" value="HTH_10"/>
    <property type="match status" value="1"/>
</dbReference>
<feature type="domain" description="HTH bat-type" evidence="3">
    <location>
        <begin position="150"/>
        <end position="201"/>
    </location>
</feature>
<dbReference type="InterPro" id="IPR007050">
    <property type="entry name" value="HTH_bacterioopsin"/>
</dbReference>
<accession>A0A6B0T2N9</accession>
<reference evidence="4 5" key="1">
    <citation type="submission" date="2019-12" db="EMBL/GenBank/DDBJ databases">
        <title>Isolation and characterization of three novel carbon monoxide-oxidizing members of Halobacteria from salione crusts and soils.</title>
        <authorList>
            <person name="Myers M.R."/>
            <person name="King G.M."/>
        </authorList>
    </citation>
    <scope>NUCLEOTIDE SEQUENCE [LARGE SCALE GENOMIC DNA]</scope>
    <source>
        <strain evidence="4 5">WSA2</strain>
    </source>
</reference>
<comment type="caution">
    <text evidence="4">The sequence shown here is derived from an EMBL/GenBank/DDBJ whole genome shotgun (WGS) entry which is preliminary data.</text>
</comment>
<organism evidence="4 5">
    <name type="scientific">Halobaculum saliterrae</name>
    <dbReference type="NCBI Taxonomy" id="2073113"/>
    <lineage>
        <taxon>Archaea</taxon>
        <taxon>Methanobacteriati</taxon>
        <taxon>Methanobacteriota</taxon>
        <taxon>Stenosarchaea group</taxon>
        <taxon>Halobacteria</taxon>
        <taxon>Halobacteriales</taxon>
        <taxon>Haloferacaceae</taxon>
        <taxon>Halobaculum</taxon>
    </lineage>
</organism>
<protein>
    <submittedName>
        <fullName evidence="4">Bacterio-opsin activator</fullName>
    </submittedName>
</protein>
<proteinExistence type="predicted"/>
<keyword evidence="1" id="KW-0805">Transcription regulation</keyword>
<evidence type="ECO:0000313" key="4">
    <source>
        <dbReference type="EMBL" id="MXR42560.1"/>
    </source>
</evidence>
<keyword evidence="2" id="KW-0804">Transcription</keyword>
<gene>
    <name evidence="4" type="ORF">GRX01_14590</name>
</gene>
<evidence type="ECO:0000256" key="1">
    <source>
        <dbReference type="ARBA" id="ARBA00023015"/>
    </source>
</evidence>
<dbReference type="AlphaFoldDB" id="A0A6B0T2N9"/>
<sequence>MIRARFRMPLSEDIWVTEVSMSFPEATLRLLTGVPKGDRALELGEVRADDPEQVADVIRAHPDIFNYDELYVDEHRAIGQYEADEKSLYAFLWDSSLPPEFPIIVENGEMEFDLTATQKQFEAFGSALEETNRDYELLTLVHTDEQDSLLTDRQWEYVTVAYRRGYFEVPRECTLAELADAFGVDKSSASETIRRGAGRIIGQFIVSRE</sequence>
<name>A0A6B0T2N9_9EURY</name>
<dbReference type="PANTHER" id="PTHR34236">
    <property type="entry name" value="DIMETHYL SULFOXIDE REDUCTASE TRANSCRIPTIONAL ACTIVATOR"/>
    <property type="match status" value="1"/>
</dbReference>
<keyword evidence="5" id="KW-1185">Reference proteome</keyword>
<evidence type="ECO:0000313" key="5">
    <source>
        <dbReference type="Proteomes" id="UP000437065"/>
    </source>
</evidence>
<evidence type="ECO:0000259" key="3">
    <source>
        <dbReference type="Pfam" id="PF04967"/>
    </source>
</evidence>